<comment type="caution">
    <text evidence="1">The sequence shown here is derived from an EMBL/GenBank/DDBJ whole genome shotgun (WGS) entry which is preliminary data.</text>
</comment>
<name>A0A841B086_9PSEU</name>
<evidence type="ECO:0000313" key="1">
    <source>
        <dbReference type="EMBL" id="MBB5852085.1"/>
    </source>
</evidence>
<dbReference type="AlphaFoldDB" id="A0A841B086"/>
<proteinExistence type="predicted"/>
<dbReference type="Proteomes" id="UP000580861">
    <property type="component" value="Unassembled WGS sequence"/>
</dbReference>
<reference evidence="1 2" key="1">
    <citation type="submission" date="2020-08" db="EMBL/GenBank/DDBJ databases">
        <title>Sequencing the genomes of 1000 actinobacteria strains.</title>
        <authorList>
            <person name="Klenk H.-P."/>
        </authorList>
    </citation>
    <scope>NUCLEOTIDE SEQUENCE [LARGE SCALE GENOMIC DNA]</scope>
    <source>
        <strain evidence="1 2">DSM 45272</strain>
    </source>
</reference>
<sequence>MRRPARFRAGQEPEIAELRKLGARVHTRRIEPSDVRSAGTAGRRRFHVCAPPGLTRSVLEWVGDEHLRCATFTY</sequence>
<dbReference type="EMBL" id="JACHMX010000001">
    <property type="protein sequence ID" value="MBB5852085.1"/>
    <property type="molecule type" value="Genomic_DNA"/>
</dbReference>
<protein>
    <submittedName>
        <fullName evidence="1">Uncharacterized protein</fullName>
    </submittedName>
</protein>
<organism evidence="1 2">
    <name type="scientific">Amycolatopsis umgeniensis</name>
    <dbReference type="NCBI Taxonomy" id="336628"/>
    <lineage>
        <taxon>Bacteria</taxon>
        <taxon>Bacillati</taxon>
        <taxon>Actinomycetota</taxon>
        <taxon>Actinomycetes</taxon>
        <taxon>Pseudonocardiales</taxon>
        <taxon>Pseudonocardiaceae</taxon>
        <taxon>Amycolatopsis</taxon>
    </lineage>
</organism>
<gene>
    <name evidence="1" type="ORF">HDA45_002172</name>
</gene>
<accession>A0A841B086</accession>
<keyword evidence="2" id="KW-1185">Reference proteome</keyword>
<evidence type="ECO:0000313" key="2">
    <source>
        <dbReference type="Proteomes" id="UP000580861"/>
    </source>
</evidence>
<dbReference type="RefSeq" id="WP_184894287.1">
    <property type="nucleotide sequence ID" value="NZ_JACHMX010000001.1"/>
</dbReference>